<gene>
    <name evidence="1" type="ORF">LTRI10_LOCUS42529</name>
</gene>
<evidence type="ECO:0000313" key="2">
    <source>
        <dbReference type="Proteomes" id="UP001497516"/>
    </source>
</evidence>
<reference evidence="1 2" key="1">
    <citation type="submission" date="2024-04" db="EMBL/GenBank/DDBJ databases">
        <authorList>
            <person name="Fracassetti M."/>
        </authorList>
    </citation>
    <scope>NUCLEOTIDE SEQUENCE [LARGE SCALE GENOMIC DNA]</scope>
</reference>
<dbReference type="EMBL" id="OZ034820">
    <property type="protein sequence ID" value="CAL1402538.1"/>
    <property type="molecule type" value="Genomic_DNA"/>
</dbReference>
<evidence type="ECO:0000313" key="1">
    <source>
        <dbReference type="EMBL" id="CAL1402538.1"/>
    </source>
</evidence>
<organism evidence="1 2">
    <name type="scientific">Linum trigynum</name>
    <dbReference type="NCBI Taxonomy" id="586398"/>
    <lineage>
        <taxon>Eukaryota</taxon>
        <taxon>Viridiplantae</taxon>
        <taxon>Streptophyta</taxon>
        <taxon>Embryophyta</taxon>
        <taxon>Tracheophyta</taxon>
        <taxon>Spermatophyta</taxon>
        <taxon>Magnoliopsida</taxon>
        <taxon>eudicotyledons</taxon>
        <taxon>Gunneridae</taxon>
        <taxon>Pentapetalae</taxon>
        <taxon>rosids</taxon>
        <taxon>fabids</taxon>
        <taxon>Malpighiales</taxon>
        <taxon>Linaceae</taxon>
        <taxon>Linum</taxon>
    </lineage>
</organism>
<name>A0AAV2FY60_9ROSI</name>
<accession>A0AAV2FY60</accession>
<dbReference type="AlphaFoldDB" id="A0AAV2FY60"/>
<dbReference type="PANTHER" id="PTHR11439">
    <property type="entry name" value="GAG-POL-RELATED RETROTRANSPOSON"/>
    <property type="match status" value="1"/>
</dbReference>
<proteinExistence type="predicted"/>
<dbReference type="PANTHER" id="PTHR11439:SF463">
    <property type="entry name" value="REVERSE TRANSCRIPTASE TY1_COPIA-TYPE DOMAIN-CONTAINING PROTEIN"/>
    <property type="match status" value="1"/>
</dbReference>
<keyword evidence="2" id="KW-1185">Reference proteome</keyword>
<dbReference type="Proteomes" id="UP001497516">
    <property type="component" value="Chromosome 7"/>
</dbReference>
<sequence length="121" mass="13603">MTDCKPCSTPMEQNLKLTRESGDLLEDQSFYRSVVGSLIYLTHTRPDISYAVHVISQFVGVARTLHMDAVNRLLRYLKGTREVGLFFPVGGESIIEAFAYSDYAGCPNTRRSTFGWGIRFG</sequence>
<protein>
    <submittedName>
        <fullName evidence="1">Uncharacterized protein</fullName>
    </submittedName>
</protein>